<reference evidence="2" key="2">
    <citation type="journal article" date="2021" name="Microbiome">
        <title>Successional dynamics and alternative stable states in a saline activated sludge microbial community over 9 years.</title>
        <authorList>
            <person name="Wang Y."/>
            <person name="Ye J."/>
            <person name="Ju F."/>
            <person name="Liu L."/>
            <person name="Boyd J.A."/>
            <person name="Deng Y."/>
            <person name="Parks D.H."/>
            <person name="Jiang X."/>
            <person name="Yin X."/>
            <person name="Woodcroft B.J."/>
            <person name="Tyson G.W."/>
            <person name="Hugenholtz P."/>
            <person name="Polz M.F."/>
            <person name="Zhang T."/>
        </authorList>
    </citation>
    <scope>NUCLEOTIDE SEQUENCE</scope>
    <source>
        <strain evidence="2">HKST-UBA01</strain>
    </source>
</reference>
<evidence type="ECO:0000313" key="2">
    <source>
        <dbReference type="EMBL" id="MCA9729892.1"/>
    </source>
</evidence>
<dbReference type="GO" id="GO:0016491">
    <property type="term" value="F:oxidoreductase activity"/>
    <property type="evidence" value="ECO:0007669"/>
    <property type="project" value="TreeGrafter"/>
</dbReference>
<comment type="caution">
    <text evidence="2">The sequence shown here is derived from an EMBL/GenBank/DDBJ whole genome shotgun (WGS) entry which is preliminary data.</text>
</comment>
<dbReference type="SUPFAM" id="SSF48695">
    <property type="entry name" value="Multiheme cytochromes"/>
    <property type="match status" value="1"/>
</dbReference>
<dbReference type="PANTHER" id="PTHR35038:SF5">
    <property type="entry name" value="CYTOCHROME C-TYPE PROTEIN NRFB"/>
    <property type="match status" value="1"/>
</dbReference>
<dbReference type="Pfam" id="PF11783">
    <property type="entry name" value="Cytochrome_cB"/>
    <property type="match status" value="1"/>
</dbReference>
<reference evidence="2" key="1">
    <citation type="submission" date="2020-04" db="EMBL/GenBank/DDBJ databases">
        <authorList>
            <person name="Zhang T."/>
        </authorList>
    </citation>
    <scope>NUCLEOTIDE SEQUENCE</scope>
    <source>
        <strain evidence="2">HKST-UBA01</strain>
    </source>
</reference>
<organism evidence="2 3">
    <name type="scientific">Eiseniibacteriota bacterium</name>
    <dbReference type="NCBI Taxonomy" id="2212470"/>
    <lineage>
        <taxon>Bacteria</taxon>
        <taxon>Candidatus Eiseniibacteriota</taxon>
    </lineage>
</organism>
<gene>
    <name evidence="2" type="ORF">KC729_19570</name>
</gene>
<feature type="non-terminal residue" evidence="2">
    <location>
        <position position="1"/>
    </location>
</feature>
<dbReference type="PANTHER" id="PTHR35038">
    <property type="entry name" value="DISSIMILATORY SULFITE REDUCTASE SIRA"/>
    <property type="match status" value="1"/>
</dbReference>
<dbReference type="PIRSF" id="PIRSF039014">
    <property type="entry name" value="OTR_cyc"/>
    <property type="match status" value="1"/>
</dbReference>
<dbReference type="EMBL" id="JAGQHR010000887">
    <property type="protein sequence ID" value="MCA9729892.1"/>
    <property type="molecule type" value="Genomic_DNA"/>
</dbReference>
<sequence length="480" mass="53037">APDPSERGTRTRNRLLAVVLLGAATAIVVGTQSVGAGRPQRAEIDFRAPTRTHLDHTPFFNAPFSSPDAVTTACLECHPEAATEVMGTSHWQWLGEEVRIPGHPEPQRIGKKNLLNNFCISITGNFASCTKCHVGYGWQDDRFDFTDETKVDCLVCHDHSGTYLKGSAGMPAPEVDLLAAAQSVGVPQRENCTVCHAYGGGGQAVKHGDLDSSLENPSAHDDLHMGRDGFLCIDCHRTEHHEIRGRAFSVSVENANGIHCTDCHRQPPHADPRLNAHLSAVACEACHIPTFSRKLPSKSYWDWSKAGDPTRPEDPHEYLKIKGEFVYEHDVVPEYRWFNETMDRYLLGDTIDPDGITPINRPLGDIHDPTAKITPFKVHRARQPYDTQLLTLLPPLTAGEGGFWHDFDWDQALRRGAEASAVSYSGQYGWAVTEMFWPISHMVTPKEDALDCTGCHGAEGRLDWTALGYPGDPIRVGGRR</sequence>
<accession>A0A956M4B6</accession>
<keyword evidence="1" id="KW-0732">Signal</keyword>
<evidence type="ECO:0000313" key="3">
    <source>
        <dbReference type="Proteomes" id="UP000697710"/>
    </source>
</evidence>
<dbReference type="Gene3D" id="1.10.1130.10">
    <property type="entry name" value="Flavocytochrome C3, Chain A"/>
    <property type="match status" value="1"/>
</dbReference>
<protein>
    <submittedName>
        <fullName evidence="2">Tetrathionate reductase family octaheme c-type cytochrome</fullName>
    </submittedName>
</protein>
<dbReference type="InterPro" id="IPR036280">
    <property type="entry name" value="Multihaem_cyt_sf"/>
</dbReference>
<evidence type="ECO:0000256" key="1">
    <source>
        <dbReference type="ARBA" id="ARBA00022729"/>
    </source>
</evidence>
<proteinExistence type="predicted"/>
<dbReference type="Proteomes" id="UP000697710">
    <property type="component" value="Unassembled WGS sequence"/>
</dbReference>
<dbReference type="NCBIfam" id="TIGR04315">
    <property type="entry name" value="octaheme_Shew"/>
    <property type="match status" value="1"/>
</dbReference>
<dbReference type="InterPro" id="IPR051829">
    <property type="entry name" value="Multiheme_Cytochr_ET"/>
</dbReference>
<dbReference type="InterPro" id="IPR024673">
    <property type="entry name" value="Octahem_Cyt_c"/>
</dbReference>
<name>A0A956M4B6_UNCEI</name>
<dbReference type="AlphaFoldDB" id="A0A956M4B6"/>